<dbReference type="InterPro" id="IPR042626">
    <property type="entry name" value="THOC6"/>
</dbReference>
<dbReference type="GO" id="GO:0006406">
    <property type="term" value="P:mRNA export from nucleus"/>
    <property type="evidence" value="ECO:0007669"/>
    <property type="project" value="TreeGrafter"/>
</dbReference>
<name>A0AAN9ALG6_9CAEN</name>
<dbReference type="PANTHER" id="PTHR44411">
    <property type="entry name" value="THO COMPLEX SUBUNIT 6 HOMOLOG"/>
    <property type="match status" value="1"/>
</dbReference>
<gene>
    <name evidence="2" type="ORF">V1264_024568</name>
</gene>
<protein>
    <submittedName>
        <fullName evidence="2">Uncharacterized protein</fullName>
    </submittedName>
</protein>
<proteinExistence type="predicted"/>
<dbReference type="EMBL" id="JBAMIC010003062">
    <property type="protein sequence ID" value="KAK7089077.1"/>
    <property type="molecule type" value="Genomic_DNA"/>
</dbReference>
<organism evidence="2 3">
    <name type="scientific">Littorina saxatilis</name>
    <dbReference type="NCBI Taxonomy" id="31220"/>
    <lineage>
        <taxon>Eukaryota</taxon>
        <taxon>Metazoa</taxon>
        <taxon>Spiralia</taxon>
        <taxon>Lophotrochozoa</taxon>
        <taxon>Mollusca</taxon>
        <taxon>Gastropoda</taxon>
        <taxon>Caenogastropoda</taxon>
        <taxon>Littorinimorpha</taxon>
        <taxon>Littorinoidea</taxon>
        <taxon>Littorinidae</taxon>
        <taxon>Littorina</taxon>
    </lineage>
</organism>
<evidence type="ECO:0000256" key="1">
    <source>
        <dbReference type="ARBA" id="ARBA00022574"/>
    </source>
</evidence>
<dbReference type="GO" id="GO:0000347">
    <property type="term" value="C:THO complex"/>
    <property type="evidence" value="ECO:0007669"/>
    <property type="project" value="TreeGrafter"/>
</dbReference>
<keyword evidence="1" id="KW-0853">WD repeat</keyword>
<evidence type="ECO:0000313" key="2">
    <source>
        <dbReference type="EMBL" id="KAK7089077.1"/>
    </source>
</evidence>
<comment type="caution">
    <text evidence="2">The sequence shown here is derived from an EMBL/GenBank/DDBJ whole genome shotgun (WGS) entry which is preliminary data.</text>
</comment>
<evidence type="ECO:0000313" key="3">
    <source>
        <dbReference type="Proteomes" id="UP001374579"/>
    </source>
</evidence>
<dbReference type="GO" id="GO:0000346">
    <property type="term" value="C:transcription export complex"/>
    <property type="evidence" value="ECO:0007669"/>
    <property type="project" value="TreeGrafter"/>
</dbReference>
<dbReference type="AlphaFoldDB" id="A0AAN9ALG6"/>
<keyword evidence="3" id="KW-1185">Reference proteome</keyword>
<accession>A0AAN9ALG6</accession>
<sequence>MSGGTAPCMNHWRLDGTLQSSIPCTPTGVYSLAINKNSESNKVLCISGASPNIDACINFGYKSFSFVFNINKTSWTS</sequence>
<dbReference type="PANTHER" id="PTHR44411:SF1">
    <property type="entry name" value="THO COMPLEX SUBUNIT 6 HOMOLOG"/>
    <property type="match status" value="1"/>
</dbReference>
<reference evidence="2 3" key="1">
    <citation type="submission" date="2024-02" db="EMBL/GenBank/DDBJ databases">
        <title>Chromosome-scale genome assembly of the rough periwinkle Littorina saxatilis.</title>
        <authorList>
            <person name="De Jode A."/>
            <person name="Faria R."/>
            <person name="Formenti G."/>
            <person name="Sims Y."/>
            <person name="Smith T.P."/>
            <person name="Tracey A."/>
            <person name="Wood J.M.D."/>
            <person name="Zagrodzka Z.B."/>
            <person name="Johannesson K."/>
            <person name="Butlin R.K."/>
            <person name="Leder E.H."/>
        </authorList>
    </citation>
    <scope>NUCLEOTIDE SEQUENCE [LARGE SCALE GENOMIC DNA]</scope>
    <source>
        <strain evidence="2">Snail1</strain>
        <tissue evidence="2">Muscle</tissue>
    </source>
</reference>
<dbReference type="Proteomes" id="UP001374579">
    <property type="component" value="Unassembled WGS sequence"/>
</dbReference>